<dbReference type="RefSeq" id="WP_153831181.1">
    <property type="nucleotide sequence ID" value="NZ_WJQT01000001.1"/>
</dbReference>
<evidence type="ECO:0000256" key="1">
    <source>
        <dbReference type="SAM" id="Phobius"/>
    </source>
</evidence>
<keyword evidence="1" id="KW-0472">Membrane</keyword>
<keyword evidence="1" id="KW-1133">Transmembrane helix</keyword>
<keyword evidence="1" id="KW-0812">Transmembrane</keyword>
<dbReference type="EMBL" id="WJQT01000001">
    <property type="protein sequence ID" value="MRJ46069.1"/>
    <property type="molecule type" value="Genomic_DNA"/>
</dbReference>
<organism evidence="2 3">
    <name type="scientific">Fundicoccus ignavus</name>
    <dbReference type="NCBI Taxonomy" id="2664442"/>
    <lineage>
        <taxon>Bacteria</taxon>
        <taxon>Bacillati</taxon>
        <taxon>Bacillota</taxon>
        <taxon>Bacilli</taxon>
        <taxon>Lactobacillales</taxon>
        <taxon>Aerococcaceae</taxon>
        <taxon>Fundicoccus</taxon>
    </lineage>
</organism>
<evidence type="ECO:0008006" key="4">
    <source>
        <dbReference type="Google" id="ProtNLM"/>
    </source>
</evidence>
<evidence type="ECO:0000313" key="2">
    <source>
        <dbReference type="EMBL" id="MRJ46069.1"/>
    </source>
</evidence>
<accession>A0A844BVE8</accession>
<sequence>MLGPETLFITLFLFIYWALFIKLEGFSIAVNLNWILKKTLLSFIFCTIASIIIIAPLCYAIAKKKYEKKKSPVQKHEFQLDGIAITKSSEHTKISYQKIGTIILFSDIIVINKKIGSLMVYQRHSFINATEEEWIAFMKERNPKIKVKYLKNDYIRF</sequence>
<proteinExistence type="predicted"/>
<feature type="transmembrane region" description="Helical" evidence="1">
    <location>
        <begin position="40"/>
        <end position="62"/>
    </location>
</feature>
<name>A0A844BVE8_9LACT</name>
<dbReference type="Proteomes" id="UP000440066">
    <property type="component" value="Unassembled WGS sequence"/>
</dbReference>
<dbReference type="AlphaFoldDB" id="A0A844BVE8"/>
<comment type="caution">
    <text evidence="2">The sequence shown here is derived from an EMBL/GenBank/DDBJ whole genome shotgun (WGS) entry which is preliminary data.</text>
</comment>
<protein>
    <recommendedName>
        <fullName evidence="4">YcxB-like protein domain-containing protein</fullName>
    </recommendedName>
</protein>
<gene>
    <name evidence="2" type="ORF">GF867_00575</name>
</gene>
<evidence type="ECO:0000313" key="3">
    <source>
        <dbReference type="Proteomes" id="UP000440066"/>
    </source>
</evidence>
<reference evidence="2 3" key="1">
    <citation type="submission" date="2019-11" db="EMBL/GenBank/DDBJ databases">
        <title>Characterisation of Fundicoccus ignavus gen. nov. sp. nov., a novel genus of the family Aerococcaceae from bulk tank milk.</title>
        <authorList>
            <person name="Siebert A."/>
            <person name="Huptas C."/>
            <person name="Wenning M."/>
            <person name="Scherer S."/>
            <person name="Doll E.V."/>
        </authorList>
    </citation>
    <scope>NUCLEOTIDE SEQUENCE [LARGE SCALE GENOMIC DNA]</scope>
    <source>
        <strain evidence="2 3">DSM 109652</strain>
    </source>
</reference>
<feature type="transmembrane region" description="Helical" evidence="1">
    <location>
        <begin position="7"/>
        <end position="28"/>
    </location>
</feature>